<dbReference type="Proteomes" id="UP000605970">
    <property type="component" value="Unassembled WGS sequence"/>
</dbReference>
<feature type="transmembrane region" description="Helical" evidence="1">
    <location>
        <begin position="106"/>
        <end position="133"/>
    </location>
</feature>
<feature type="transmembrane region" description="Helical" evidence="1">
    <location>
        <begin position="145"/>
        <end position="163"/>
    </location>
</feature>
<comment type="caution">
    <text evidence="2">The sequence shown here is derived from an EMBL/GenBank/DDBJ whole genome shotgun (WGS) entry which is preliminary data.</text>
</comment>
<feature type="transmembrane region" description="Helical" evidence="1">
    <location>
        <begin position="196"/>
        <end position="217"/>
    </location>
</feature>
<feature type="transmembrane region" description="Helical" evidence="1">
    <location>
        <begin position="80"/>
        <end position="100"/>
    </location>
</feature>
<organism evidence="2 3">
    <name type="scientific">Meloidogyne graminicola</name>
    <dbReference type="NCBI Taxonomy" id="189291"/>
    <lineage>
        <taxon>Eukaryota</taxon>
        <taxon>Metazoa</taxon>
        <taxon>Ecdysozoa</taxon>
        <taxon>Nematoda</taxon>
        <taxon>Chromadorea</taxon>
        <taxon>Rhabditida</taxon>
        <taxon>Tylenchina</taxon>
        <taxon>Tylenchomorpha</taxon>
        <taxon>Tylenchoidea</taxon>
        <taxon>Meloidogynidae</taxon>
        <taxon>Meloidogyninae</taxon>
        <taxon>Meloidogyne</taxon>
    </lineage>
</organism>
<keyword evidence="3" id="KW-1185">Reference proteome</keyword>
<feature type="transmembrane region" description="Helical" evidence="1">
    <location>
        <begin position="169"/>
        <end position="187"/>
    </location>
</feature>
<dbReference type="Pfam" id="PF05884">
    <property type="entry name" value="ZYG-11_interact"/>
    <property type="match status" value="1"/>
</dbReference>
<protein>
    <submittedName>
        <fullName evidence="2">Uncharacterized protein</fullName>
    </submittedName>
</protein>
<keyword evidence="1" id="KW-1133">Transmembrane helix</keyword>
<evidence type="ECO:0000313" key="2">
    <source>
        <dbReference type="EMBL" id="KAF7629870.1"/>
    </source>
</evidence>
<dbReference type="EMBL" id="JABEBT010000139">
    <property type="protein sequence ID" value="KAF7629870.1"/>
    <property type="molecule type" value="Genomic_DNA"/>
</dbReference>
<reference evidence="2" key="1">
    <citation type="journal article" date="2020" name="Ecol. Evol.">
        <title>Genome structure and content of the rice root-knot nematode (Meloidogyne graminicola).</title>
        <authorList>
            <person name="Phan N.T."/>
            <person name="Danchin E.G.J."/>
            <person name="Klopp C."/>
            <person name="Perfus-Barbeoch L."/>
            <person name="Kozlowski D.K."/>
            <person name="Koutsovoulos G.D."/>
            <person name="Lopez-Roques C."/>
            <person name="Bouchez O."/>
            <person name="Zahm M."/>
            <person name="Besnard G."/>
            <person name="Bellafiore S."/>
        </authorList>
    </citation>
    <scope>NUCLEOTIDE SEQUENCE</scope>
    <source>
        <strain evidence="2">VN-18</strain>
    </source>
</reference>
<dbReference type="AlphaFoldDB" id="A0A8S9ZDT2"/>
<keyword evidence="1" id="KW-0472">Membrane</keyword>
<feature type="transmembrane region" description="Helical" evidence="1">
    <location>
        <begin position="255"/>
        <end position="277"/>
    </location>
</feature>
<evidence type="ECO:0000256" key="1">
    <source>
        <dbReference type="SAM" id="Phobius"/>
    </source>
</evidence>
<accession>A0A8S9ZDT2</accession>
<dbReference type="InterPro" id="IPR008574">
    <property type="entry name" value="Nematodes_ZYG-11_interact"/>
</dbReference>
<evidence type="ECO:0000313" key="3">
    <source>
        <dbReference type="Proteomes" id="UP000605970"/>
    </source>
</evidence>
<sequence length="286" mass="32464">MSSSIEPIPIGQILSQYQNEFLGKYDQMRNKLQARSRQFKQFVFENSAIMKTAEGNPEVRMSMGIVQPIKDLTSICVADLFLVQSFSWLTFVMFAYWISFQCFSGLLRPFICMFGTNGQIALLAFLGPIVTCGSIKSSIDLDNRFVLLYYAIAEGIMMGHLFPDLYLNLPLPFIIPASITIVSYSFSTRTSSPRPVFLSISLGIGLVMNILIGSMIYHEGIKFVFLFALLIDSLGTVIFLQYYINRCMNDHLVGLYFDLFCCVCKYIVIQTFLLILFGHRENSSFI</sequence>
<keyword evidence="1" id="KW-0812">Transmembrane</keyword>
<proteinExistence type="predicted"/>
<feature type="transmembrane region" description="Helical" evidence="1">
    <location>
        <begin position="223"/>
        <end position="243"/>
    </location>
</feature>
<dbReference type="OrthoDB" id="5880852at2759"/>
<name>A0A8S9ZDT2_9BILA</name>
<gene>
    <name evidence="2" type="ORF">Mgra_00009144</name>
</gene>